<dbReference type="VEuPathDB" id="FungiDB:NFIA_043820"/>
<organism evidence="2 3">
    <name type="scientific">Neosartorya fischeri (strain ATCC 1020 / DSM 3700 / CBS 544.65 / FGSC A1164 / JCM 1740 / NRRL 181 / WB 181)</name>
    <name type="common">Aspergillus fischerianus</name>
    <dbReference type="NCBI Taxonomy" id="331117"/>
    <lineage>
        <taxon>Eukaryota</taxon>
        <taxon>Fungi</taxon>
        <taxon>Dikarya</taxon>
        <taxon>Ascomycota</taxon>
        <taxon>Pezizomycotina</taxon>
        <taxon>Eurotiomycetes</taxon>
        <taxon>Eurotiomycetidae</taxon>
        <taxon>Eurotiales</taxon>
        <taxon>Aspergillaceae</taxon>
        <taxon>Aspergillus</taxon>
        <taxon>Aspergillus subgen. Fumigati</taxon>
    </lineage>
</organism>
<feature type="coiled-coil region" evidence="1">
    <location>
        <begin position="155"/>
        <end position="222"/>
    </location>
</feature>
<keyword evidence="1" id="KW-0175">Coiled coil</keyword>
<dbReference type="OrthoDB" id="4494726at2759"/>
<keyword evidence="3" id="KW-1185">Reference proteome</keyword>
<reference evidence="3" key="1">
    <citation type="journal article" date="2008" name="PLoS Genet.">
        <title>Genomic islands in the pathogenic filamentous fungus Aspergillus fumigatus.</title>
        <authorList>
            <person name="Fedorova N.D."/>
            <person name="Khaldi N."/>
            <person name="Joardar V.S."/>
            <person name="Maiti R."/>
            <person name="Amedeo P."/>
            <person name="Anderson M.J."/>
            <person name="Crabtree J."/>
            <person name="Silva J.C."/>
            <person name="Badger J.H."/>
            <person name="Albarraq A."/>
            <person name="Angiuoli S."/>
            <person name="Bussey H."/>
            <person name="Bowyer P."/>
            <person name="Cotty P.J."/>
            <person name="Dyer P.S."/>
            <person name="Egan A."/>
            <person name="Galens K."/>
            <person name="Fraser-Liggett C.M."/>
            <person name="Haas B.J."/>
            <person name="Inman J.M."/>
            <person name="Kent R."/>
            <person name="Lemieux S."/>
            <person name="Malavazi I."/>
            <person name="Orvis J."/>
            <person name="Roemer T."/>
            <person name="Ronning C.M."/>
            <person name="Sundaram J.P."/>
            <person name="Sutton G."/>
            <person name="Turner G."/>
            <person name="Venter J.C."/>
            <person name="White O.R."/>
            <person name="Whitty B.R."/>
            <person name="Youngman P."/>
            <person name="Wolfe K.H."/>
            <person name="Goldman G.H."/>
            <person name="Wortman J.R."/>
            <person name="Jiang B."/>
            <person name="Denning D.W."/>
            <person name="Nierman W.C."/>
        </authorList>
    </citation>
    <scope>NUCLEOTIDE SEQUENCE [LARGE SCALE GENOMIC DNA]</scope>
    <source>
        <strain evidence="3">ATCC 1020 / DSM 3700 / CBS 544.65 / FGSC A1164 / JCM 1740 / NRRL 181 / WB 181</strain>
    </source>
</reference>
<dbReference type="AlphaFoldDB" id="A1CUY6"/>
<evidence type="ECO:0000256" key="1">
    <source>
        <dbReference type="SAM" id="Coils"/>
    </source>
</evidence>
<sequence>MDSKQYTGLGQYLSEIDPQHRDVTWHLQHIIIFCRVHFQRSILKTIGTRNQGSSLWSRMMSLLDCKSEADYDTLLDLLIKYEDVNVQNWAKQKKSTIIKAGLNKACSKIQPYYFDILRNHTNAVEQSHLKSYASGKYLTLVEAVKKSTRSSHDLRRVASANAMSLEQRRQELELQKLEAEIKQKEADIRKQEEEIRLQQLENERLELDLMERRIRIQELQQSD</sequence>
<proteinExistence type="predicted"/>
<dbReference type="EMBL" id="DS027684">
    <property type="protein sequence ID" value="EAW25563.1"/>
    <property type="molecule type" value="Genomic_DNA"/>
</dbReference>
<evidence type="ECO:0000313" key="3">
    <source>
        <dbReference type="Proteomes" id="UP000006702"/>
    </source>
</evidence>
<dbReference type="KEGG" id="nfi:NFIA_043820"/>
<dbReference type="eggNOG" id="ENOG502S31A">
    <property type="taxonomic scope" value="Eukaryota"/>
</dbReference>
<protein>
    <submittedName>
        <fullName evidence="2">Uncharacterized protein</fullName>
    </submittedName>
</protein>
<dbReference type="GeneID" id="4594360"/>
<dbReference type="Proteomes" id="UP000006702">
    <property type="component" value="Unassembled WGS sequence"/>
</dbReference>
<accession>A1CUY6</accession>
<gene>
    <name evidence="2" type="ORF">NFIA_043820</name>
</gene>
<evidence type="ECO:0000313" key="2">
    <source>
        <dbReference type="EMBL" id="EAW25563.1"/>
    </source>
</evidence>
<name>A1CUY6_NEOFI</name>
<dbReference type="RefSeq" id="XP_001267460.1">
    <property type="nucleotide sequence ID" value="XM_001267459.1"/>
</dbReference>
<dbReference type="HOGENOM" id="CLU_1240436_0_0_1"/>